<dbReference type="RefSeq" id="WP_274044229.1">
    <property type="nucleotide sequence ID" value="NZ_JANCPR020000053.1"/>
</dbReference>
<name>A0ABT7A831_9ACTN</name>
<keyword evidence="2" id="KW-1185">Reference proteome</keyword>
<gene>
    <name evidence="1" type="ORF">NMN56_035785</name>
</gene>
<comment type="caution">
    <text evidence="1">The sequence shown here is derived from an EMBL/GenBank/DDBJ whole genome shotgun (WGS) entry which is preliminary data.</text>
</comment>
<evidence type="ECO:0000313" key="1">
    <source>
        <dbReference type="EMBL" id="MDJ1137217.1"/>
    </source>
</evidence>
<accession>A0ABT7A831</accession>
<protein>
    <submittedName>
        <fullName evidence="1">AQJ64_40280 family protein</fullName>
    </submittedName>
</protein>
<proteinExistence type="predicted"/>
<dbReference type="EMBL" id="JANCPR020000053">
    <property type="protein sequence ID" value="MDJ1137217.1"/>
    <property type="molecule type" value="Genomic_DNA"/>
</dbReference>
<dbReference type="InterPro" id="IPR048167">
    <property type="entry name" value="AQJ64_40280-like"/>
</dbReference>
<evidence type="ECO:0000313" key="2">
    <source>
        <dbReference type="Proteomes" id="UP001214441"/>
    </source>
</evidence>
<dbReference type="Proteomes" id="UP001214441">
    <property type="component" value="Unassembled WGS sequence"/>
</dbReference>
<organism evidence="1 2">
    <name type="scientific">Streptomyces iconiensis</name>
    <dbReference type="NCBI Taxonomy" id="1384038"/>
    <lineage>
        <taxon>Bacteria</taxon>
        <taxon>Bacillati</taxon>
        <taxon>Actinomycetota</taxon>
        <taxon>Actinomycetes</taxon>
        <taxon>Kitasatosporales</taxon>
        <taxon>Streptomycetaceae</taxon>
        <taxon>Streptomyces</taxon>
    </lineage>
</organism>
<reference evidence="1 2" key="1">
    <citation type="submission" date="2023-05" db="EMBL/GenBank/DDBJ databases">
        <title>Streptantibioticus silvisoli sp. nov., acidotolerant actinomycetes 1 from pine litter.</title>
        <authorList>
            <person name="Swiecimska M."/>
            <person name="Golinska P."/>
            <person name="Sangal V."/>
            <person name="Wachnowicz B."/>
            <person name="Goodfellow M."/>
        </authorList>
    </citation>
    <scope>NUCLEOTIDE SEQUENCE [LARGE SCALE GENOMIC DNA]</scope>
    <source>
        <strain evidence="1 2">DSM 42109</strain>
    </source>
</reference>
<sequence length="127" mass="14436">MQVNVEWVDARERLPEPGEPVAAATYGIWPQDFHDREAAGEDYWLVRPMVFHDVYIPMTFTESEDDSEYYNCFADSDGVVRYPPGRPSQEHVTHWAALPFLPGTSVHEADGAEARSAFQRVGDHRSP</sequence>
<dbReference type="NCBIfam" id="NF041588">
    <property type="entry name" value="AQJ64_40280_fam"/>
    <property type="match status" value="1"/>
</dbReference>